<comment type="caution">
    <text evidence="2">The sequence shown here is derived from an EMBL/GenBank/DDBJ whole genome shotgun (WGS) entry which is preliminary data.</text>
</comment>
<reference evidence="2" key="1">
    <citation type="journal article" date="2015" name="Nature">
        <title>Complex archaea that bridge the gap between prokaryotes and eukaryotes.</title>
        <authorList>
            <person name="Spang A."/>
            <person name="Saw J.H."/>
            <person name="Jorgensen S.L."/>
            <person name="Zaremba-Niedzwiedzka K."/>
            <person name="Martijn J."/>
            <person name="Lind A.E."/>
            <person name="van Eijk R."/>
            <person name="Schleper C."/>
            <person name="Guy L."/>
            <person name="Ettema T.J."/>
        </authorList>
    </citation>
    <scope>NUCLEOTIDE SEQUENCE</scope>
</reference>
<dbReference type="Pfam" id="PF01676">
    <property type="entry name" value="Metalloenzyme"/>
    <property type="match status" value="1"/>
</dbReference>
<proteinExistence type="predicted"/>
<name>A0A0F9J8U2_9ZZZZ</name>
<dbReference type="GO" id="GO:0030145">
    <property type="term" value="F:manganese ion binding"/>
    <property type="evidence" value="ECO:0007669"/>
    <property type="project" value="TreeGrafter"/>
</dbReference>
<gene>
    <name evidence="2" type="ORF">LCGC14_1483690</name>
</gene>
<protein>
    <recommendedName>
        <fullName evidence="1">Metalloenzyme domain-containing protein</fullName>
    </recommendedName>
</protein>
<dbReference type="GO" id="GO:0006007">
    <property type="term" value="P:glucose catabolic process"/>
    <property type="evidence" value="ECO:0007669"/>
    <property type="project" value="InterPro"/>
</dbReference>
<dbReference type="PANTHER" id="PTHR31637">
    <property type="entry name" value="2,3-BISPHOSPHOGLYCERATE-INDEPENDENT PHOSPHOGLYCERATE MUTASE"/>
    <property type="match status" value="1"/>
</dbReference>
<dbReference type="GO" id="GO:0004619">
    <property type="term" value="F:phosphoglycerate mutase activity"/>
    <property type="evidence" value="ECO:0007669"/>
    <property type="project" value="InterPro"/>
</dbReference>
<dbReference type="InterPro" id="IPR017850">
    <property type="entry name" value="Alkaline_phosphatase_core_sf"/>
</dbReference>
<evidence type="ECO:0000313" key="2">
    <source>
        <dbReference type="EMBL" id="KKM66194.1"/>
    </source>
</evidence>
<organism evidence="2">
    <name type="scientific">marine sediment metagenome</name>
    <dbReference type="NCBI Taxonomy" id="412755"/>
    <lineage>
        <taxon>unclassified sequences</taxon>
        <taxon>metagenomes</taxon>
        <taxon>ecological metagenomes</taxon>
    </lineage>
</organism>
<accession>A0A0F9J8U2</accession>
<dbReference type="Gene3D" id="3.40.720.10">
    <property type="entry name" value="Alkaline Phosphatase, subunit A"/>
    <property type="match status" value="1"/>
</dbReference>
<sequence length="69" mass="7809">MENIKGKIDKLNGILIITSDHGNAEEMIDIKGNPKTSHTTNSVSFIIYDPNYVNKYELNKFEDPQLANI</sequence>
<feature type="non-terminal residue" evidence="2">
    <location>
        <position position="69"/>
    </location>
</feature>
<dbReference type="EMBL" id="LAZR01010582">
    <property type="protein sequence ID" value="KKM66194.1"/>
    <property type="molecule type" value="Genomic_DNA"/>
</dbReference>
<dbReference type="AlphaFoldDB" id="A0A0F9J8U2"/>
<evidence type="ECO:0000259" key="1">
    <source>
        <dbReference type="Pfam" id="PF01676"/>
    </source>
</evidence>
<dbReference type="InterPro" id="IPR005995">
    <property type="entry name" value="Pgm_bpd_ind"/>
</dbReference>
<dbReference type="SUPFAM" id="SSF53649">
    <property type="entry name" value="Alkaline phosphatase-like"/>
    <property type="match status" value="1"/>
</dbReference>
<feature type="domain" description="Metalloenzyme" evidence="1">
    <location>
        <begin position="6"/>
        <end position="69"/>
    </location>
</feature>
<dbReference type="PANTHER" id="PTHR31637:SF0">
    <property type="entry name" value="2,3-BISPHOSPHOGLYCERATE-INDEPENDENT PHOSPHOGLYCERATE MUTASE"/>
    <property type="match status" value="1"/>
</dbReference>
<dbReference type="InterPro" id="IPR006124">
    <property type="entry name" value="Metalloenzyme"/>
</dbReference>